<feature type="transmembrane region" description="Helical" evidence="8">
    <location>
        <begin position="204"/>
        <end position="221"/>
    </location>
</feature>
<feature type="transmembrane region" description="Helical" evidence="8">
    <location>
        <begin position="121"/>
        <end position="154"/>
    </location>
</feature>
<feature type="transmembrane region" description="Helical" evidence="8">
    <location>
        <begin position="44"/>
        <end position="62"/>
    </location>
</feature>
<feature type="transmembrane region" description="Helical" evidence="8">
    <location>
        <begin position="12"/>
        <end position="37"/>
    </location>
</feature>
<dbReference type="Proteomes" id="UP001299970">
    <property type="component" value="Unassembled WGS sequence"/>
</dbReference>
<sequence>MMSEVVVYQQVIAPLGGSLGWSALAAAIPLLVLFLLLGVFRIRAWLASLIGLLVAFVIAVLVDGMPVPAAADAAAEGAAYGLYPILWIVINAIWIYHLTVESGHFDVLRRAFARISADKRVQGIIIAFSFGALLEALAGFGAPVAICAVMLVAIGMKPLKAGAVALIADTAPVAFGAVGIPITTLAQVSGLPVDDLAAMTGRQVPILAVFVPLVMLVVLDGRRGLREAWPAGLVAGVTFAVAQFLVASYGPVQLVDIVASLVSAASVLLLLRVWQPAGTPDDGQDGGRVPAGARLVPEGPGAASRPAGPTLTGGDSGGQVLLAFVPYLIVIVLFVLSVIPVLKAVLSAPTVTFAWPGLDIRTPTGAPVSLTMFKFDWLIASGTVLLIAGLLTGAVLRISPLRLVRAYGHTLYQLRGAGVTVMAVLGLAYVMNLSGQTATLGLFLAGAGSLYALFAPLLGWFGTAVTGSDTSSNSLFGALQASAGHSTGISPILLAAGNTSGGVLGKMISPQSLAIGAAAVGLAGREGELLRRVLVPTVLFVAAMCLLVYLQSTPVLSWMVVR</sequence>
<feature type="transmembrane region" description="Helical" evidence="8">
    <location>
        <begin position="533"/>
        <end position="552"/>
    </location>
</feature>
<comment type="function">
    <text evidence="8">Uptake of L-lactate across the membrane. Can also transport D-lactate and glycolate.</text>
</comment>
<comment type="caution">
    <text evidence="9">The sequence shown here is derived from an EMBL/GenBank/DDBJ whole genome shotgun (WGS) entry which is preliminary data.</text>
</comment>
<evidence type="ECO:0000256" key="4">
    <source>
        <dbReference type="ARBA" id="ARBA00022475"/>
    </source>
</evidence>
<evidence type="ECO:0000256" key="2">
    <source>
        <dbReference type="ARBA" id="ARBA00010100"/>
    </source>
</evidence>
<evidence type="ECO:0000256" key="1">
    <source>
        <dbReference type="ARBA" id="ARBA00004651"/>
    </source>
</evidence>
<dbReference type="InterPro" id="IPR003804">
    <property type="entry name" value="Lactate_perm"/>
</dbReference>
<comment type="similarity">
    <text evidence="2 8">Belongs to the lactate permease family.</text>
</comment>
<evidence type="ECO:0000256" key="3">
    <source>
        <dbReference type="ARBA" id="ARBA00022448"/>
    </source>
</evidence>
<feature type="transmembrane region" description="Helical" evidence="8">
    <location>
        <begin position="320"/>
        <end position="342"/>
    </location>
</feature>
<evidence type="ECO:0000256" key="8">
    <source>
        <dbReference type="RuleBase" id="RU365092"/>
    </source>
</evidence>
<evidence type="ECO:0000256" key="5">
    <source>
        <dbReference type="ARBA" id="ARBA00022692"/>
    </source>
</evidence>
<evidence type="ECO:0000313" key="9">
    <source>
        <dbReference type="EMBL" id="MCH6170104.1"/>
    </source>
</evidence>
<feature type="transmembrane region" description="Helical" evidence="8">
    <location>
        <begin position="410"/>
        <end position="431"/>
    </location>
</feature>
<keyword evidence="5 8" id="KW-0812">Transmembrane</keyword>
<dbReference type="EMBL" id="JAKXMK010000030">
    <property type="protein sequence ID" value="MCH6170104.1"/>
    <property type="molecule type" value="Genomic_DNA"/>
</dbReference>
<name>A0ABS9TNK2_9PSEU</name>
<protein>
    <recommendedName>
        <fullName evidence="8">L-lactate permease</fullName>
    </recommendedName>
</protein>
<organism evidence="9 10">
    <name type="scientific">Pseudonocardia alaniniphila</name>
    <dbReference type="NCBI Taxonomy" id="75291"/>
    <lineage>
        <taxon>Bacteria</taxon>
        <taxon>Bacillati</taxon>
        <taxon>Actinomycetota</taxon>
        <taxon>Actinomycetes</taxon>
        <taxon>Pseudonocardiales</taxon>
        <taxon>Pseudonocardiaceae</taxon>
        <taxon>Pseudonocardia</taxon>
    </lineage>
</organism>
<proteinExistence type="inferred from homology"/>
<reference evidence="9 10" key="1">
    <citation type="submission" date="2022-03" db="EMBL/GenBank/DDBJ databases">
        <title>Pseudonocardia alaer sp. nov., a novel actinomycete isolated from reed forest soil.</title>
        <authorList>
            <person name="Wang L."/>
        </authorList>
    </citation>
    <scope>NUCLEOTIDE SEQUENCE [LARGE SCALE GENOMIC DNA]</scope>
    <source>
        <strain evidence="9 10">Y-16303</strain>
    </source>
</reference>
<keyword evidence="6 8" id="KW-1133">Transmembrane helix</keyword>
<evidence type="ECO:0000256" key="7">
    <source>
        <dbReference type="ARBA" id="ARBA00023136"/>
    </source>
</evidence>
<feature type="transmembrane region" description="Helical" evidence="8">
    <location>
        <begin position="252"/>
        <end position="271"/>
    </location>
</feature>
<keyword evidence="4 8" id="KW-1003">Cell membrane</keyword>
<keyword evidence="3 8" id="KW-0813">Transport</keyword>
<feature type="transmembrane region" description="Helical" evidence="8">
    <location>
        <begin position="437"/>
        <end position="461"/>
    </location>
</feature>
<dbReference type="PANTHER" id="PTHR30003:SF0">
    <property type="entry name" value="GLYCOLATE PERMEASE GLCA-RELATED"/>
    <property type="match status" value="1"/>
</dbReference>
<feature type="transmembrane region" description="Helical" evidence="8">
    <location>
        <begin position="82"/>
        <end position="100"/>
    </location>
</feature>
<keyword evidence="7 8" id="KW-0472">Membrane</keyword>
<dbReference type="PANTHER" id="PTHR30003">
    <property type="entry name" value="L-LACTATE PERMEASE"/>
    <property type="match status" value="1"/>
</dbReference>
<dbReference type="RefSeq" id="WP_241040912.1">
    <property type="nucleotide sequence ID" value="NZ_BAAAJF010000028.1"/>
</dbReference>
<comment type="subcellular location">
    <subcellularLocation>
        <location evidence="1 8">Cell membrane</location>
        <topology evidence="1 8">Multi-pass membrane protein</topology>
    </subcellularLocation>
</comment>
<accession>A0ABS9TNK2</accession>
<evidence type="ECO:0000313" key="10">
    <source>
        <dbReference type="Proteomes" id="UP001299970"/>
    </source>
</evidence>
<evidence type="ECO:0000256" key="6">
    <source>
        <dbReference type="ARBA" id="ARBA00022989"/>
    </source>
</evidence>
<keyword evidence="10" id="KW-1185">Reference proteome</keyword>
<feature type="transmembrane region" description="Helical" evidence="8">
    <location>
        <begin position="377"/>
        <end position="398"/>
    </location>
</feature>
<gene>
    <name evidence="9" type="ORF">MMF94_30765</name>
</gene>
<dbReference type="NCBIfam" id="TIGR00795">
    <property type="entry name" value="lctP"/>
    <property type="match status" value="1"/>
</dbReference>
<dbReference type="Pfam" id="PF02652">
    <property type="entry name" value="Lactate_perm"/>
    <property type="match status" value="1"/>
</dbReference>
<feature type="transmembrane region" description="Helical" evidence="8">
    <location>
        <begin position="228"/>
        <end position="246"/>
    </location>
</feature>